<protein>
    <submittedName>
        <fullName evidence="2">Glycosyltransferase</fullName>
    </submittedName>
</protein>
<dbReference type="PANTHER" id="PTHR48045:SF21">
    <property type="entry name" value="UDP-GLYCOSYLTRANSFERASE 83A1"/>
    <property type="match status" value="1"/>
</dbReference>
<dbReference type="PANTHER" id="PTHR48045">
    <property type="entry name" value="UDP-GLYCOSYLTRANSFERASE 72B1"/>
    <property type="match status" value="1"/>
</dbReference>
<keyword evidence="1" id="KW-0808">Transferase</keyword>
<name>A0AAV3RKN3_LITER</name>
<dbReference type="SUPFAM" id="SSF53756">
    <property type="entry name" value="UDP-Glycosyltransferase/glycogen phosphorylase"/>
    <property type="match status" value="1"/>
</dbReference>
<evidence type="ECO:0000313" key="3">
    <source>
        <dbReference type="Proteomes" id="UP001454036"/>
    </source>
</evidence>
<evidence type="ECO:0000313" key="2">
    <source>
        <dbReference type="EMBL" id="GAA0175861.1"/>
    </source>
</evidence>
<dbReference type="Gene3D" id="3.40.50.2000">
    <property type="entry name" value="Glycogen Phosphorylase B"/>
    <property type="match status" value="1"/>
</dbReference>
<evidence type="ECO:0000256" key="1">
    <source>
        <dbReference type="ARBA" id="ARBA00022679"/>
    </source>
</evidence>
<dbReference type="AlphaFoldDB" id="A0AAV3RKN3"/>
<proteinExistence type="predicted"/>
<dbReference type="InterPro" id="IPR002213">
    <property type="entry name" value="UDP_glucos_trans"/>
</dbReference>
<dbReference type="GO" id="GO:0008194">
    <property type="term" value="F:UDP-glycosyltransferase activity"/>
    <property type="evidence" value="ECO:0007669"/>
    <property type="project" value="InterPro"/>
</dbReference>
<accession>A0AAV3RKN3</accession>
<reference evidence="2 3" key="1">
    <citation type="submission" date="2024-01" db="EMBL/GenBank/DDBJ databases">
        <title>The complete chloroplast genome sequence of Lithospermum erythrorhizon: insights into the phylogenetic relationship among Boraginaceae species and the maternal lineages of purple gromwells.</title>
        <authorList>
            <person name="Okada T."/>
            <person name="Watanabe K."/>
        </authorList>
    </citation>
    <scope>NUCLEOTIDE SEQUENCE [LARGE SCALE GENOMIC DNA]</scope>
</reference>
<sequence>MINNINSITPLIETDARSTPSAAGSFKPEDVNTLNESVPDYPEGFLERVADQGKIVEWAPQEKVLAHPAIACFLTHCGWSSVTESLSRGVPFLCWPSFGDQFHNQSYINDVWKAGLQLDLDENGSRSRDEIKNKILLLLSDGNFKENALKLKKMAEQTIGPDGSSFKNFEKFIMFLKN</sequence>
<keyword evidence="3" id="KW-1185">Reference proteome</keyword>
<dbReference type="Proteomes" id="UP001454036">
    <property type="component" value="Unassembled WGS sequence"/>
</dbReference>
<comment type="caution">
    <text evidence="2">The sequence shown here is derived from an EMBL/GenBank/DDBJ whole genome shotgun (WGS) entry which is preliminary data.</text>
</comment>
<dbReference type="EMBL" id="BAABME010009818">
    <property type="protein sequence ID" value="GAA0175861.1"/>
    <property type="molecule type" value="Genomic_DNA"/>
</dbReference>
<gene>
    <name evidence="2" type="ORF">LIER_28957</name>
</gene>
<dbReference type="Pfam" id="PF00201">
    <property type="entry name" value="UDPGT"/>
    <property type="match status" value="1"/>
</dbReference>
<dbReference type="CDD" id="cd03784">
    <property type="entry name" value="GT1_Gtf-like"/>
    <property type="match status" value="1"/>
</dbReference>
<organism evidence="2 3">
    <name type="scientific">Lithospermum erythrorhizon</name>
    <name type="common">Purple gromwell</name>
    <name type="synonym">Lithospermum officinale var. erythrorhizon</name>
    <dbReference type="NCBI Taxonomy" id="34254"/>
    <lineage>
        <taxon>Eukaryota</taxon>
        <taxon>Viridiplantae</taxon>
        <taxon>Streptophyta</taxon>
        <taxon>Embryophyta</taxon>
        <taxon>Tracheophyta</taxon>
        <taxon>Spermatophyta</taxon>
        <taxon>Magnoliopsida</taxon>
        <taxon>eudicotyledons</taxon>
        <taxon>Gunneridae</taxon>
        <taxon>Pentapetalae</taxon>
        <taxon>asterids</taxon>
        <taxon>lamiids</taxon>
        <taxon>Boraginales</taxon>
        <taxon>Boraginaceae</taxon>
        <taxon>Boraginoideae</taxon>
        <taxon>Lithospermeae</taxon>
        <taxon>Lithospermum</taxon>
    </lineage>
</organism>